<sequence>MSGINPKGLSNKPNHSRMETGQGQAQPLQDRKYTNAVCGNQGAPVCAMFRADNDWIGELPL</sequence>
<accession>A0AAE3R0J0</accession>
<feature type="region of interest" description="Disordered" evidence="1">
    <location>
        <begin position="1"/>
        <end position="28"/>
    </location>
</feature>
<reference evidence="2" key="1">
    <citation type="submission" date="2023-05" db="EMBL/GenBank/DDBJ databases">
        <authorList>
            <person name="Zhang X."/>
        </authorList>
    </citation>
    <scope>NUCLEOTIDE SEQUENCE</scope>
    <source>
        <strain evidence="2">BD1B2-1</strain>
    </source>
</reference>
<gene>
    <name evidence="2" type="ORF">QNI22_01975</name>
</gene>
<dbReference type="AlphaFoldDB" id="A0AAE3R0J0"/>
<proteinExistence type="predicted"/>
<organism evidence="2 3">
    <name type="scientific">Xanthocytophaga agilis</name>
    <dbReference type="NCBI Taxonomy" id="3048010"/>
    <lineage>
        <taxon>Bacteria</taxon>
        <taxon>Pseudomonadati</taxon>
        <taxon>Bacteroidota</taxon>
        <taxon>Cytophagia</taxon>
        <taxon>Cytophagales</taxon>
        <taxon>Rhodocytophagaceae</taxon>
        <taxon>Xanthocytophaga</taxon>
    </lineage>
</organism>
<comment type="caution">
    <text evidence="2">The sequence shown here is derived from an EMBL/GenBank/DDBJ whole genome shotgun (WGS) entry which is preliminary data.</text>
</comment>
<keyword evidence="3" id="KW-1185">Reference proteome</keyword>
<evidence type="ECO:0000313" key="3">
    <source>
        <dbReference type="Proteomes" id="UP001232063"/>
    </source>
</evidence>
<dbReference type="RefSeq" id="WP_314508911.1">
    <property type="nucleotide sequence ID" value="NZ_JASJOU010000001.1"/>
</dbReference>
<dbReference type="EMBL" id="JASJOU010000001">
    <property type="protein sequence ID" value="MDJ1499392.1"/>
    <property type="molecule type" value="Genomic_DNA"/>
</dbReference>
<evidence type="ECO:0000313" key="2">
    <source>
        <dbReference type="EMBL" id="MDJ1499392.1"/>
    </source>
</evidence>
<dbReference type="Proteomes" id="UP001232063">
    <property type="component" value="Unassembled WGS sequence"/>
</dbReference>
<name>A0AAE3R0J0_9BACT</name>
<protein>
    <submittedName>
        <fullName evidence="2">Uncharacterized protein</fullName>
    </submittedName>
</protein>
<evidence type="ECO:0000256" key="1">
    <source>
        <dbReference type="SAM" id="MobiDB-lite"/>
    </source>
</evidence>